<dbReference type="PROSITE" id="PS51220">
    <property type="entry name" value="NIDO"/>
    <property type="match status" value="1"/>
</dbReference>
<feature type="transmembrane region" description="Helical" evidence="7">
    <location>
        <begin position="1119"/>
        <end position="1148"/>
    </location>
</feature>
<dbReference type="PANTHER" id="PTHR13802:SF52">
    <property type="entry name" value="MUCIN-4"/>
    <property type="match status" value="1"/>
</dbReference>
<feature type="domain" description="VWFD" evidence="11">
    <location>
        <begin position="426"/>
        <end position="618"/>
    </location>
</feature>
<dbReference type="PROSITE" id="PS50026">
    <property type="entry name" value="EGF_3"/>
    <property type="match status" value="2"/>
</dbReference>
<feature type="domain" description="NIDO" evidence="10">
    <location>
        <begin position="153"/>
        <end position="306"/>
    </location>
</feature>
<protein>
    <recommendedName>
        <fullName evidence="14">Mucin-4</fullName>
    </recommendedName>
</protein>
<comment type="caution">
    <text evidence="6">Lacks conserved residue(s) required for the propagation of feature annotation.</text>
</comment>
<evidence type="ECO:0000256" key="5">
    <source>
        <dbReference type="ARBA" id="ARBA00023157"/>
    </source>
</evidence>
<feature type="domain" description="EGF-like" evidence="8">
    <location>
        <begin position="835"/>
        <end position="873"/>
    </location>
</feature>
<evidence type="ECO:0008006" key="14">
    <source>
        <dbReference type="Google" id="ProtNLM"/>
    </source>
</evidence>
<keyword evidence="6" id="KW-0245">EGF-like domain</keyword>
<keyword evidence="2 7" id="KW-0812">Transmembrane</keyword>
<dbReference type="SMART" id="SM00723">
    <property type="entry name" value="AMOP"/>
    <property type="match status" value="1"/>
</dbReference>
<accession>A0A8C3B6K9</accession>
<evidence type="ECO:0000259" key="11">
    <source>
        <dbReference type="PROSITE" id="PS51233"/>
    </source>
</evidence>
<dbReference type="InterPro" id="IPR056619">
    <property type="entry name" value="C8-3_MUC4"/>
</dbReference>
<reference evidence="12" key="3">
    <citation type="submission" date="2025-09" db="UniProtKB">
        <authorList>
            <consortium name="Ensembl"/>
        </authorList>
    </citation>
    <scope>IDENTIFICATION</scope>
</reference>
<evidence type="ECO:0000256" key="6">
    <source>
        <dbReference type="PROSITE-ProRule" id="PRU00076"/>
    </source>
</evidence>
<reference evidence="12" key="2">
    <citation type="submission" date="2025-08" db="UniProtKB">
        <authorList>
            <consortium name="Ensembl"/>
        </authorList>
    </citation>
    <scope>IDENTIFICATION</scope>
</reference>
<dbReference type="Proteomes" id="UP000694556">
    <property type="component" value="Chromosome 9"/>
</dbReference>
<feature type="domain" description="EGF-like" evidence="8">
    <location>
        <begin position="1078"/>
        <end position="1117"/>
    </location>
</feature>
<dbReference type="Pfam" id="PF06119">
    <property type="entry name" value="NIDO"/>
    <property type="match status" value="1"/>
</dbReference>
<keyword evidence="4 7" id="KW-0472">Membrane</keyword>
<evidence type="ECO:0000259" key="8">
    <source>
        <dbReference type="PROSITE" id="PS50026"/>
    </source>
</evidence>
<dbReference type="PROSITE" id="PS50856">
    <property type="entry name" value="AMOP"/>
    <property type="match status" value="1"/>
</dbReference>
<evidence type="ECO:0000256" key="2">
    <source>
        <dbReference type="ARBA" id="ARBA00022692"/>
    </source>
</evidence>
<evidence type="ECO:0000259" key="9">
    <source>
        <dbReference type="PROSITE" id="PS50856"/>
    </source>
</evidence>
<organism evidence="12 13">
    <name type="scientific">Cairina moschata</name>
    <name type="common">Muscovy duck</name>
    <dbReference type="NCBI Taxonomy" id="8855"/>
    <lineage>
        <taxon>Eukaryota</taxon>
        <taxon>Metazoa</taxon>
        <taxon>Chordata</taxon>
        <taxon>Craniata</taxon>
        <taxon>Vertebrata</taxon>
        <taxon>Euteleostomi</taxon>
        <taxon>Archelosauria</taxon>
        <taxon>Archosauria</taxon>
        <taxon>Dinosauria</taxon>
        <taxon>Saurischia</taxon>
        <taxon>Theropoda</taxon>
        <taxon>Coelurosauria</taxon>
        <taxon>Aves</taxon>
        <taxon>Neognathae</taxon>
        <taxon>Galloanserae</taxon>
        <taxon>Anseriformes</taxon>
        <taxon>Anatidae</taxon>
        <taxon>Anatinae</taxon>
        <taxon>Cairina</taxon>
    </lineage>
</organism>
<dbReference type="SMART" id="SM00539">
    <property type="entry name" value="NIDO"/>
    <property type="match status" value="1"/>
</dbReference>
<dbReference type="PROSITE" id="PS00022">
    <property type="entry name" value="EGF_1"/>
    <property type="match status" value="1"/>
</dbReference>
<evidence type="ECO:0000256" key="3">
    <source>
        <dbReference type="ARBA" id="ARBA00022989"/>
    </source>
</evidence>
<dbReference type="AlphaFoldDB" id="A0A8C3B6K9"/>
<dbReference type="PROSITE" id="PS51233">
    <property type="entry name" value="VWFD"/>
    <property type="match status" value="1"/>
</dbReference>
<reference evidence="12" key="1">
    <citation type="submission" date="2018-09" db="EMBL/GenBank/DDBJ databases">
        <title>Common duck and Muscovy duck high density SNP chip.</title>
        <authorList>
            <person name="Vignal A."/>
            <person name="Thebault N."/>
            <person name="Warren W.C."/>
        </authorList>
    </citation>
    <scope>NUCLEOTIDE SEQUENCE [LARGE SCALE GENOMIC DNA]</scope>
</reference>
<dbReference type="PROSITE" id="PS01186">
    <property type="entry name" value="EGF_2"/>
    <property type="match status" value="1"/>
</dbReference>
<dbReference type="InterPro" id="IPR051495">
    <property type="entry name" value="Epithelial_Barrier/Signaling"/>
</dbReference>
<feature type="disulfide bond" evidence="6">
    <location>
        <begin position="844"/>
        <end position="861"/>
    </location>
</feature>
<sequence>MPALRLLPCPAWPQGPRQQPPAPLVQLLPWGHRGDWPPHRGVLLTPPPATDTPSRSFLTFSVNLLPAPGPAVSLYPFGAEGGDRECVQRAVDFNSPLFKPEIGFPFGKALRDSLYFTDNGQIIFPPTDNVVPSNPNPPARGFSGHEVLPMVAVFWEDADFSQGIGTTWYQEYLTLGSTRDPLVRDVEAKIEKYLKIPYTARWTLKVTWEKAPAYPSQQDDTSTYQAVLSTDGNQSFALLLYQDGAMRWDYAGLAAGNVLIGFSSGDGYARNNELTQKPPAVRYRPDQHRSPGTDVRGLWLYRLDSRGRVNYRLRCLAWLEAQPAPATWSTELPPCPCSRPQAELDPRYHPVRVLRTASPSRAGAGVRCVYRGTSLLEGWQERAWRPPTRELEAFEWCCRRVGKPRFCSRFAEKRPRTGCEGYLPPTPASAFGDPHITTLDGLTYTFNGLGDFVLLLAGDARSSFVLQGRTARTGTAQATNFVAFAAQYTSSTTTTVEWTLGSQGDIQVLLNNQTIQFAYSQDMGAEVHYSPGVLLVNSSSVTATFDGTVSVSISASAGLLSVVCSLPDRYHNTTKGLLGVWDNNPADDFQMPNGTSIPVNSSEEEIFSYGMTYLDTCLGKTGPLAAPEKNFTPIFLSRLRQGNESQYQQAASQCRGSKECIYDMLSTGDVTLGLATQNAFPPVIIGDPSLTAFRTQRVTRQYRAEGDVTLTACPPPAPAENGTLTWEPRGTAPLSVTLQAVGSQHLAALLQLSFTLCSCRTSRECDYNDTATVNSSSLQLAACRCEDGFSGPFCQHPPDPCAQGCFPGVGCDPLAGCGPCPPGLTGDGRHCSACGSHSCPEGFCSNGGRCHLHPSSCAPTCLCPPAFTDQRCLVAGGDFRPPANLPRRSVRLQVRALQNATAGEVNASVRSWQGTGCHAAGFAFAVVAEFAYGSSGSVIQFLNEELLGAIASAFNEQRGRRDAGTDLLFEHLHLDNVTDVVKCECPRHRGVPMVHPLPPGVPRGLGGGRGLVVIPIQGRAWGWCPKSQGYSKLWARWLTPCHLSPVTVAELRHYFSCALYGYEGYQLDYVGTTGFLCISPCKKGYCQHGGRCRHLPEGPTCSCTPFSIFSPAGAQCEQLAVSLAAFLGILLGALALLCLLLAAACLALRLCRRAFHLTLI</sequence>
<dbReference type="InterPro" id="IPR000742">
    <property type="entry name" value="EGF"/>
</dbReference>
<keyword evidence="13" id="KW-1185">Reference proteome</keyword>
<dbReference type="InterPro" id="IPR001846">
    <property type="entry name" value="VWF_type-D"/>
</dbReference>
<evidence type="ECO:0000259" key="10">
    <source>
        <dbReference type="PROSITE" id="PS51220"/>
    </source>
</evidence>
<feature type="disulfide bond" evidence="6">
    <location>
        <begin position="863"/>
        <end position="872"/>
    </location>
</feature>
<dbReference type="InterPro" id="IPR005533">
    <property type="entry name" value="AMOP_dom"/>
</dbReference>
<evidence type="ECO:0000313" key="12">
    <source>
        <dbReference type="Ensembl" id="ENSCMMP00000000778.1"/>
    </source>
</evidence>
<dbReference type="Pfam" id="PF00094">
    <property type="entry name" value="VWD"/>
    <property type="match status" value="1"/>
</dbReference>
<proteinExistence type="predicted"/>
<dbReference type="SMART" id="SM00216">
    <property type="entry name" value="VWD"/>
    <property type="match status" value="1"/>
</dbReference>
<dbReference type="SMART" id="SM00181">
    <property type="entry name" value="EGF"/>
    <property type="match status" value="4"/>
</dbReference>
<comment type="subcellular location">
    <subcellularLocation>
        <location evidence="1">Membrane</location>
    </subcellularLocation>
</comment>
<keyword evidence="5 6" id="KW-1015">Disulfide bond</keyword>
<evidence type="ECO:0000313" key="13">
    <source>
        <dbReference type="Proteomes" id="UP000694556"/>
    </source>
</evidence>
<keyword evidence="3 7" id="KW-1133">Transmembrane helix</keyword>
<dbReference type="Pfam" id="PF23263">
    <property type="entry name" value="C8-3_MUC4"/>
    <property type="match status" value="1"/>
</dbReference>
<evidence type="ECO:0000256" key="1">
    <source>
        <dbReference type="ARBA" id="ARBA00004370"/>
    </source>
</evidence>
<dbReference type="InterPro" id="IPR003886">
    <property type="entry name" value="NIDO_dom"/>
</dbReference>
<evidence type="ECO:0000256" key="4">
    <source>
        <dbReference type="ARBA" id="ARBA00023136"/>
    </source>
</evidence>
<name>A0A8C3B6K9_CAIMO</name>
<feature type="domain" description="AMOP" evidence="9">
    <location>
        <begin position="307"/>
        <end position="472"/>
    </location>
</feature>
<dbReference type="Ensembl" id="ENSCMMT00000000886.1">
    <property type="protein sequence ID" value="ENSCMMP00000000778.1"/>
    <property type="gene ID" value="ENSCMMG00000000498.1"/>
</dbReference>
<dbReference type="GO" id="GO:0005176">
    <property type="term" value="F:ErbB-2 class receptor binding"/>
    <property type="evidence" value="ECO:0007669"/>
    <property type="project" value="TreeGrafter"/>
</dbReference>
<evidence type="ECO:0000256" key="7">
    <source>
        <dbReference type="SAM" id="Phobius"/>
    </source>
</evidence>
<dbReference type="PANTHER" id="PTHR13802">
    <property type="entry name" value="MUCIN 4-RELATED"/>
    <property type="match status" value="1"/>
</dbReference>
<dbReference type="GO" id="GO:0007160">
    <property type="term" value="P:cell-matrix adhesion"/>
    <property type="evidence" value="ECO:0007669"/>
    <property type="project" value="InterPro"/>
</dbReference>
<dbReference type="GO" id="GO:0016020">
    <property type="term" value="C:membrane"/>
    <property type="evidence" value="ECO:0007669"/>
    <property type="project" value="UniProtKB-SubCell"/>
</dbReference>